<name>A0A9N7Y6V8_PLEPL</name>
<evidence type="ECO:0000313" key="2">
    <source>
        <dbReference type="EMBL" id="CAB1414812.1"/>
    </source>
</evidence>
<accession>A0A9N7Y6V8</accession>
<evidence type="ECO:0000313" key="3">
    <source>
        <dbReference type="Proteomes" id="UP001153269"/>
    </source>
</evidence>
<sequence>MTTFSVKRRRRRRRRRRKELGKASRQREDDGGLRPDRRGGRGGVLARTISLLPKPRGRVNMHSLHGKVSVYRGACGRDGGTIGTFDFSKQSKQSEDFLNQRLKGVQNKLADRIMEPCTGSWAC</sequence>
<feature type="compositionally biased region" description="Basic and acidic residues" evidence="1">
    <location>
        <begin position="20"/>
        <end position="39"/>
    </location>
</feature>
<feature type="region of interest" description="Disordered" evidence="1">
    <location>
        <begin position="1"/>
        <end position="42"/>
    </location>
</feature>
<protein>
    <submittedName>
        <fullName evidence="2">Uncharacterized protein</fullName>
    </submittedName>
</protein>
<evidence type="ECO:0000256" key="1">
    <source>
        <dbReference type="SAM" id="MobiDB-lite"/>
    </source>
</evidence>
<gene>
    <name evidence="2" type="ORF">PLEPLA_LOCUS2524</name>
</gene>
<dbReference type="AlphaFoldDB" id="A0A9N7Y6V8"/>
<reference evidence="2" key="1">
    <citation type="submission" date="2020-03" db="EMBL/GenBank/DDBJ databases">
        <authorList>
            <person name="Weist P."/>
        </authorList>
    </citation>
    <scope>NUCLEOTIDE SEQUENCE</scope>
</reference>
<dbReference type="Proteomes" id="UP001153269">
    <property type="component" value="Unassembled WGS sequence"/>
</dbReference>
<organism evidence="2 3">
    <name type="scientific">Pleuronectes platessa</name>
    <name type="common">European plaice</name>
    <dbReference type="NCBI Taxonomy" id="8262"/>
    <lineage>
        <taxon>Eukaryota</taxon>
        <taxon>Metazoa</taxon>
        <taxon>Chordata</taxon>
        <taxon>Craniata</taxon>
        <taxon>Vertebrata</taxon>
        <taxon>Euteleostomi</taxon>
        <taxon>Actinopterygii</taxon>
        <taxon>Neopterygii</taxon>
        <taxon>Teleostei</taxon>
        <taxon>Neoteleostei</taxon>
        <taxon>Acanthomorphata</taxon>
        <taxon>Carangaria</taxon>
        <taxon>Pleuronectiformes</taxon>
        <taxon>Pleuronectoidei</taxon>
        <taxon>Pleuronectidae</taxon>
        <taxon>Pleuronectes</taxon>
    </lineage>
</organism>
<feature type="compositionally biased region" description="Basic residues" evidence="1">
    <location>
        <begin position="1"/>
        <end position="19"/>
    </location>
</feature>
<comment type="caution">
    <text evidence="2">The sequence shown here is derived from an EMBL/GenBank/DDBJ whole genome shotgun (WGS) entry which is preliminary data.</text>
</comment>
<proteinExistence type="predicted"/>
<dbReference type="EMBL" id="CADEAL010000125">
    <property type="protein sequence ID" value="CAB1414812.1"/>
    <property type="molecule type" value="Genomic_DNA"/>
</dbReference>
<keyword evidence="3" id="KW-1185">Reference proteome</keyword>